<evidence type="ECO:0000313" key="3">
    <source>
        <dbReference type="EMBL" id="VTJ69968.1"/>
    </source>
</evidence>
<feature type="region of interest" description="Disordered" evidence="1">
    <location>
        <begin position="76"/>
        <end position="101"/>
    </location>
</feature>
<dbReference type="EMBL" id="CABDUW010000487">
    <property type="protein sequence ID" value="VTJ69968.1"/>
    <property type="molecule type" value="Genomic_DNA"/>
</dbReference>
<gene>
    <name evidence="2" type="ORF">GHT09_001996</name>
    <name evidence="3" type="ORF">MONAX_5E029161</name>
</gene>
<evidence type="ECO:0000256" key="1">
    <source>
        <dbReference type="SAM" id="MobiDB-lite"/>
    </source>
</evidence>
<name>A0A5E4BK63_MARMO</name>
<keyword evidence="4" id="KW-1185">Reference proteome</keyword>
<dbReference type="Proteomes" id="UP000335636">
    <property type="component" value="Unassembled WGS sequence"/>
</dbReference>
<proteinExistence type="predicted"/>
<protein>
    <submittedName>
        <fullName evidence="3">Uncharacterized protein</fullName>
    </submittedName>
</protein>
<sequence length="149" mass="16354">MDSMLPRISGITRHHLAICITSLWTSSYYQKRHTLPVLCYICLNSLLVPPCWRHFQRAPSRLFPCLSAGQPTACTPPSTLGPTPKMESLSPTDGSSSQSAASEQVVLEGPTLFLHGLQFLLVHNVLSRVTDPVGLLESFSSSLLRQPPK</sequence>
<dbReference type="EMBL" id="WJEC01007835">
    <property type="protein sequence ID" value="KAF7466712.1"/>
    <property type="molecule type" value="Genomic_DNA"/>
</dbReference>
<dbReference type="AlphaFoldDB" id="A0A5E4BK63"/>
<evidence type="ECO:0000313" key="4">
    <source>
        <dbReference type="Proteomes" id="UP000335636"/>
    </source>
</evidence>
<reference evidence="2" key="2">
    <citation type="submission" date="2020-08" db="EMBL/GenBank/DDBJ databases">
        <authorList>
            <person name="Shumante A."/>
            <person name="Zimin A.V."/>
            <person name="Puiu D."/>
            <person name="Salzberg S.L."/>
        </authorList>
    </citation>
    <scope>NUCLEOTIDE SEQUENCE</scope>
    <source>
        <strain evidence="2">WC2-LM</strain>
        <tissue evidence="2">Liver</tissue>
    </source>
</reference>
<reference evidence="3 4" key="1">
    <citation type="submission" date="2019-04" db="EMBL/GenBank/DDBJ databases">
        <authorList>
            <person name="Alioto T."/>
            <person name="Alioto T."/>
        </authorList>
    </citation>
    <scope>NUCLEOTIDE SEQUENCE [LARGE SCALE GENOMIC DNA]</scope>
</reference>
<evidence type="ECO:0000313" key="2">
    <source>
        <dbReference type="EMBL" id="KAF7466712.1"/>
    </source>
</evidence>
<organism evidence="3 4">
    <name type="scientific">Marmota monax</name>
    <name type="common">Woodchuck</name>
    <dbReference type="NCBI Taxonomy" id="9995"/>
    <lineage>
        <taxon>Eukaryota</taxon>
        <taxon>Metazoa</taxon>
        <taxon>Chordata</taxon>
        <taxon>Craniata</taxon>
        <taxon>Vertebrata</taxon>
        <taxon>Euteleostomi</taxon>
        <taxon>Mammalia</taxon>
        <taxon>Eutheria</taxon>
        <taxon>Euarchontoglires</taxon>
        <taxon>Glires</taxon>
        <taxon>Rodentia</taxon>
        <taxon>Sciuromorpha</taxon>
        <taxon>Sciuridae</taxon>
        <taxon>Xerinae</taxon>
        <taxon>Marmotini</taxon>
        <taxon>Marmota</taxon>
    </lineage>
</organism>
<dbReference type="Proteomes" id="UP000662637">
    <property type="component" value="Unassembled WGS sequence"/>
</dbReference>
<accession>A0A5E4BK63</accession>